<dbReference type="AlphaFoldDB" id="H3CZQ1"/>
<dbReference type="GO" id="GO:0045134">
    <property type="term" value="F:UDP phosphatase activity"/>
    <property type="evidence" value="ECO:0007669"/>
    <property type="project" value="TreeGrafter"/>
</dbReference>
<evidence type="ECO:0000256" key="1">
    <source>
        <dbReference type="ARBA" id="ARBA00004127"/>
    </source>
</evidence>
<dbReference type="FunFam" id="3.30.420.40:FF:000057">
    <property type="entry name" value="Ectonucleoside triphosphate diphosphohydrolase 4"/>
    <property type="match status" value="1"/>
</dbReference>
<keyword evidence="6 10" id="KW-1133">Transmembrane helix</keyword>
<dbReference type="GO" id="GO:0016020">
    <property type="term" value="C:membrane"/>
    <property type="evidence" value="ECO:0007669"/>
    <property type="project" value="TreeGrafter"/>
</dbReference>
<dbReference type="HOGENOM" id="CLU_010246_6_0_1"/>
<accession>H3CZQ1</accession>
<sequence length="616" mass="70560">VNRISFSCLLPASWHFSLSSQMIPRLLTPSPRQLFFIGLVLCLMGLLYLLIVTGNGHGGWIRKEDHFHRHLARVTDVDATDTSNPNLNYGLVVDCGSSGSRVFVYCWPRHNGNLHELLNIQQMRDQHRKPVVMKIKPGISKLAKTPEKASDYIYPLLSFAAQHIPKSKHQETPLYILCTAGMRILPESQQEAILEDLRTDIPVHFNFLFSDSHVEVISGKQEGTFLFVEVFFFFFILSHLNLPGKFVTSIPICFFLENNLNCNVEHNTSHNLFKKKKSKRIIHHSHADFSFGSQEEVAKNLLAEFNLGCDAHRTEHVYRVYVSTFLGFGGNAARQRYEESLIINTSARNRLLGQHVGETAESPVLDPCLPADLQDEIGPSGLHLRGTGDFDQCRQILQPFLNRTNETQTSLSGVYQPAIDYNSSQFYGFSEFYYCTEDVLRIGGDYNATEYAQAAKGYCSTQWKTLKERFNSGLYASHADVHRLKYQCFKSAWMYEVLHSGFSFPVGYKNLKTALLVYDKEVQWTLGAILYRTRFLPLRDIQQETLKGIHSHWRHSFSFVNNHYLFLACFFIVLLSIILYLLRLRHIHRRAAQRYTPSSVPWLEAGLHSPTLPINL</sequence>
<feature type="transmembrane region" description="Helical" evidence="10">
    <location>
        <begin position="564"/>
        <end position="582"/>
    </location>
</feature>
<keyword evidence="7 10" id="KW-0472">Membrane</keyword>
<dbReference type="InParanoid" id="H3CZQ1"/>
<keyword evidence="4 10" id="KW-0812">Transmembrane</keyword>
<keyword evidence="12" id="KW-1185">Reference proteome</keyword>
<name>H3CZQ1_TETNG</name>
<evidence type="ECO:0000256" key="5">
    <source>
        <dbReference type="ARBA" id="ARBA00022801"/>
    </source>
</evidence>
<dbReference type="Gene3D" id="3.30.420.150">
    <property type="entry name" value="Exopolyphosphatase. Domain 2"/>
    <property type="match status" value="1"/>
</dbReference>
<dbReference type="GO" id="GO:0004382">
    <property type="term" value="F:GDP phosphatase activity"/>
    <property type="evidence" value="ECO:0007669"/>
    <property type="project" value="TreeGrafter"/>
</dbReference>
<evidence type="ECO:0000256" key="8">
    <source>
        <dbReference type="ARBA" id="ARBA00023180"/>
    </source>
</evidence>
<dbReference type="OMA" id="ENPFHRH"/>
<dbReference type="GO" id="GO:0006256">
    <property type="term" value="P:UDP catabolic process"/>
    <property type="evidence" value="ECO:0007669"/>
    <property type="project" value="TreeGrafter"/>
</dbReference>
<reference evidence="11" key="3">
    <citation type="submission" date="2025-09" db="UniProtKB">
        <authorList>
            <consortium name="Ensembl"/>
        </authorList>
    </citation>
    <scope>IDENTIFICATION</scope>
</reference>
<dbReference type="EC" id="3.6.1.15" evidence="3"/>
<dbReference type="GO" id="GO:0005794">
    <property type="term" value="C:Golgi apparatus"/>
    <property type="evidence" value="ECO:0007669"/>
    <property type="project" value="TreeGrafter"/>
</dbReference>
<dbReference type="Gene3D" id="3.30.420.40">
    <property type="match status" value="1"/>
</dbReference>
<keyword evidence="5" id="KW-0378">Hydrolase</keyword>
<evidence type="ECO:0000313" key="11">
    <source>
        <dbReference type="Ensembl" id="ENSTNIP00000013737.1"/>
    </source>
</evidence>
<dbReference type="GO" id="GO:0017111">
    <property type="term" value="F:ribonucleoside triphosphate phosphatase activity"/>
    <property type="evidence" value="ECO:0007669"/>
    <property type="project" value="UniProtKB-EC"/>
</dbReference>
<feature type="transmembrane region" description="Helical" evidence="10">
    <location>
        <begin position="35"/>
        <end position="53"/>
    </location>
</feature>
<comment type="similarity">
    <text evidence="2">Belongs to the GDA1/CD39 NTPase family.</text>
</comment>
<dbReference type="FunFam" id="3.30.420.150:FF:000003">
    <property type="entry name" value="ectonucleoside triphosphate diphosphohydrolase 7"/>
    <property type="match status" value="1"/>
</dbReference>
<protein>
    <recommendedName>
        <fullName evidence="3">nucleoside-triphosphate phosphatase</fullName>
        <ecNumber evidence="3">3.6.1.15</ecNumber>
    </recommendedName>
</protein>
<dbReference type="PANTHER" id="PTHR11782:SF29">
    <property type="entry name" value="ECTONUCLEOSIDE TRIPHOSPHATE DIPHOSPHOHYDROLASE 4"/>
    <property type="match status" value="1"/>
</dbReference>
<dbReference type="Proteomes" id="UP000007303">
    <property type="component" value="Unassembled WGS sequence"/>
</dbReference>
<feature type="active site" description="Proton acceptor" evidence="9">
    <location>
        <position position="222"/>
    </location>
</feature>
<reference evidence="12" key="1">
    <citation type="journal article" date="2004" name="Nature">
        <title>Genome duplication in the teleost fish Tetraodon nigroviridis reveals the early vertebrate proto-karyotype.</title>
        <authorList>
            <person name="Jaillon O."/>
            <person name="Aury J.-M."/>
            <person name="Brunet F."/>
            <person name="Petit J.-L."/>
            <person name="Stange-Thomann N."/>
            <person name="Mauceli E."/>
            <person name="Bouneau L."/>
            <person name="Fischer C."/>
            <person name="Ozouf-Costaz C."/>
            <person name="Bernot A."/>
            <person name="Nicaud S."/>
            <person name="Jaffe D."/>
            <person name="Fisher S."/>
            <person name="Lutfalla G."/>
            <person name="Dossat C."/>
            <person name="Segurens B."/>
            <person name="Dasilva C."/>
            <person name="Salanoubat M."/>
            <person name="Levy M."/>
            <person name="Boudet N."/>
            <person name="Castellano S."/>
            <person name="Anthouard V."/>
            <person name="Jubin C."/>
            <person name="Castelli V."/>
            <person name="Katinka M."/>
            <person name="Vacherie B."/>
            <person name="Biemont C."/>
            <person name="Skalli Z."/>
            <person name="Cattolico L."/>
            <person name="Poulain J."/>
            <person name="De Berardinis V."/>
            <person name="Cruaud C."/>
            <person name="Duprat S."/>
            <person name="Brottier P."/>
            <person name="Coutanceau J.-P."/>
            <person name="Gouzy J."/>
            <person name="Parra G."/>
            <person name="Lardier G."/>
            <person name="Chapple C."/>
            <person name="McKernan K.J."/>
            <person name="McEwan P."/>
            <person name="Bosak S."/>
            <person name="Kellis M."/>
            <person name="Volff J.-N."/>
            <person name="Guigo R."/>
            <person name="Zody M.C."/>
            <person name="Mesirov J."/>
            <person name="Lindblad-Toh K."/>
            <person name="Birren B."/>
            <person name="Nusbaum C."/>
            <person name="Kahn D."/>
            <person name="Robinson-Rechavi M."/>
            <person name="Laudet V."/>
            <person name="Schachter V."/>
            <person name="Quetier F."/>
            <person name="Saurin W."/>
            <person name="Scarpelli C."/>
            <person name="Wincker P."/>
            <person name="Lander E.S."/>
            <person name="Weissenbach J."/>
            <person name="Roest Crollius H."/>
        </authorList>
    </citation>
    <scope>NUCLEOTIDE SEQUENCE [LARGE SCALE GENOMIC DNA]</scope>
</reference>
<dbReference type="GeneTree" id="ENSGT01150000286963"/>
<evidence type="ECO:0000256" key="9">
    <source>
        <dbReference type="PIRSR" id="PIRSR600407-1"/>
    </source>
</evidence>
<reference evidence="11" key="2">
    <citation type="submission" date="2025-08" db="UniProtKB">
        <authorList>
            <consortium name="Ensembl"/>
        </authorList>
    </citation>
    <scope>IDENTIFICATION</scope>
</reference>
<evidence type="ECO:0000256" key="7">
    <source>
        <dbReference type="ARBA" id="ARBA00023136"/>
    </source>
</evidence>
<evidence type="ECO:0000313" key="12">
    <source>
        <dbReference type="Proteomes" id="UP000007303"/>
    </source>
</evidence>
<organism evidence="11 12">
    <name type="scientific">Tetraodon nigroviridis</name>
    <name type="common">Spotted green pufferfish</name>
    <name type="synonym">Chelonodon nigroviridis</name>
    <dbReference type="NCBI Taxonomy" id="99883"/>
    <lineage>
        <taxon>Eukaryota</taxon>
        <taxon>Metazoa</taxon>
        <taxon>Chordata</taxon>
        <taxon>Craniata</taxon>
        <taxon>Vertebrata</taxon>
        <taxon>Euteleostomi</taxon>
        <taxon>Actinopterygii</taxon>
        <taxon>Neopterygii</taxon>
        <taxon>Teleostei</taxon>
        <taxon>Neoteleostei</taxon>
        <taxon>Acanthomorphata</taxon>
        <taxon>Eupercaria</taxon>
        <taxon>Tetraodontiformes</taxon>
        <taxon>Tetradontoidea</taxon>
        <taxon>Tetraodontidae</taxon>
        <taxon>Tetraodon</taxon>
    </lineage>
</organism>
<comment type="subcellular location">
    <subcellularLocation>
        <location evidence="1">Endomembrane system</location>
        <topology evidence="1">Multi-pass membrane protein</topology>
    </subcellularLocation>
</comment>
<dbReference type="GO" id="GO:0046036">
    <property type="term" value="P:CTP metabolic process"/>
    <property type="evidence" value="ECO:0007669"/>
    <property type="project" value="TreeGrafter"/>
</dbReference>
<dbReference type="Ensembl" id="ENSTNIT00000013931.1">
    <property type="protein sequence ID" value="ENSTNIP00000013737.1"/>
    <property type="gene ID" value="ENSTNIG00000010811.1"/>
</dbReference>
<proteinExistence type="inferred from homology"/>
<dbReference type="InterPro" id="IPR000407">
    <property type="entry name" value="GDA1_CD39_NTPase"/>
</dbReference>
<evidence type="ECO:0000256" key="3">
    <source>
        <dbReference type="ARBA" id="ARBA00012445"/>
    </source>
</evidence>
<evidence type="ECO:0000256" key="4">
    <source>
        <dbReference type="ARBA" id="ARBA00022692"/>
    </source>
</evidence>
<keyword evidence="8" id="KW-0325">Glycoprotein</keyword>
<dbReference type="CDD" id="cd24045">
    <property type="entry name" value="ASKHA_NBD_NTPDase4-like"/>
    <property type="match status" value="1"/>
</dbReference>
<evidence type="ECO:0000256" key="2">
    <source>
        <dbReference type="ARBA" id="ARBA00009283"/>
    </source>
</evidence>
<evidence type="ECO:0000256" key="10">
    <source>
        <dbReference type="SAM" id="Phobius"/>
    </source>
</evidence>
<dbReference type="Pfam" id="PF01150">
    <property type="entry name" value="GDA1_CD39"/>
    <property type="match status" value="1"/>
</dbReference>
<dbReference type="PANTHER" id="PTHR11782">
    <property type="entry name" value="ADENOSINE/GUANOSINE DIPHOSPHATASE"/>
    <property type="match status" value="1"/>
</dbReference>
<evidence type="ECO:0000256" key="6">
    <source>
        <dbReference type="ARBA" id="ARBA00022989"/>
    </source>
</evidence>